<dbReference type="Gene3D" id="2.160.20.10">
    <property type="entry name" value="Single-stranded right-handed beta-helix, Pectin lyase-like"/>
    <property type="match status" value="1"/>
</dbReference>
<dbReference type="Proteomes" id="UP000553776">
    <property type="component" value="Unassembled WGS sequence"/>
</dbReference>
<dbReference type="RefSeq" id="WP_185138349.1">
    <property type="nucleotide sequence ID" value="NZ_JACJVR010000090.1"/>
</dbReference>
<dbReference type="InterPro" id="IPR012334">
    <property type="entry name" value="Pectin_lyas_fold"/>
</dbReference>
<keyword evidence="3" id="KW-1185">Reference proteome</keyword>
<comment type="caution">
    <text evidence="2">The sequence shown here is derived from an EMBL/GenBank/DDBJ whole genome shotgun (WGS) entry which is preliminary data.</text>
</comment>
<feature type="domain" description="Rhamnogalacturonase A/B/Epimerase-like pectate lyase" evidence="1">
    <location>
        <begin position="30"/>
        <end position="252"/>
    </location>
</feature>
<dbReference type="InterPro" id="IPR024535">
    <property type="entry name" value="RHGA/B-epi-like_pectate_lyase"/>
</dbReference>
<protein>
    <recommendedName>
        <fullName evidence="1">Rhamnogalacturonase A/B/Epimerase-like pectate lyase domain-containing protein</fullName>
    </recommendedName>
</protein>
<evidence type="ECO:0000313" key="3">
    <source>
        <dbReference type="Proteomes" id="UP000553776"/>
    </source>
</evidence>
<accession>A0A841U3N7</accession>
<proteinExistence type="predicted"/>
<gene>
    <name evidence="2" type="ORF">H7B90_23565</name>
</gene>
<reference evidence="2 3" key="1">
    <citation type="submission" date="2020-08" db="EMBL/GenBank/DDBJ databases">
        <title>Cohnella phylogeny.</title>
        <authorList>
            <person name="Dunlap C."/>
        </authorList>
    </citation>
    <scope>NUCLEOTIDE SEQUENCE [LARGE SCALE GENOMIC DNA]</scope>
    <source>
        <strain evidence="2 3">DSM 25239</strain>
    </source>
</reference>
<dbReference type="SUPFAM" id="SSF51126">
    <property type="entry name" value="Pectin lyase-like"/>
    <property type="match status" value="1"/>
</dbReference>
<dbReference type="AlphaFoldDB" id="A0A841U3N7"/>
<sequence length="408" mass="45066">MSSPMTKVSSLVSADIGNYLTNKQTWSGVIINAMSIGAKGNGRNDDYPSIQRALNSYNTSTNGETSTIVWLPVGTYLLSESLVIPPFTILVGDGVKGTILKPLGDFPAVKYQRQVDRNAHIIMRDFYVDARNCVSSPALDLWRPIIGSGIYNVRVEGFGLGKKGIYVEEGDIRLSSVQTQSFTGPGIELTGAIGQILIEDAYSEDNDIGLYIHDTSDTAAAVNVLSFHTESCRSYGIYTKNTTNITIRDITGGMVSNGIAYIKLDTGTRRYRIENSQCLFGSRPLSMLQIPQYNVTVNDFDENLTIREINDYYYQTESKQYVFNPQYLQRGVFSGSIPGFGQENNISFPTPFENIPRIRCQMVDMYPDAQVTYFVKNITVNGFSLYTNATAGTAVNIEWLASGVLADL</sequence>
<dbReference type="InterPro" id="IPR011050">
    <property type="entry name" value="Pectin_lyase_fold/virulence"/>
</dbReference>
<evidence type="ECO:0000313" key="2">
    <source>
        <dbReference type="EMBL" id="MBB6694379.1"/>
    </source>
</evidence>
<dbReference type="EMBL" id="JACJVR010000090">
    <property type="protein sequence ID" value="MBB6694379.1"/>
    <property type="molecule type" value="Genomic_DNA"/>
</dbReference>
<organism evidence="2 3">
    <name type="scientific">Cohnella xylanilytica</name>
    <dbReference type="NCBI Taxonomy" id="557555"/>
    <lineage>
        <taxon>Bacteria</taxon>
        <taxon>Bacillati</taxon>
        <taxon>Bacillota</taxon>
        <taxon>Bacilli</taxon>
        <taxon>Bacillales</taxon>
        <taxon>Paenibacillaceae</taxon>
        <taxon>Cohnella</taxon>
    </lineage>
</organism>
<dbReference type="Pfam" id="PF12708">
    <property type="entry name" value="Pect-lyase_RHGA_epim"/>
    <property type="match status" value="1"/>
</dbReference>
<name>A0A841U3N7_9BACL</name>
<evidence type="ECO:0000259" key="1">
    <source>
        <dbReference type="Pfam" id="PF12708"/>
    </source>
</evidence>